<evidence type="ECO:0000313" key="4">
    <source>
        <dbReference type="Proteomes" id="UP000585363"/>
    </source>
</evidence>
<dbReference type="PANTHER" id="PTHR43698:SF1">
    <property type="entry name" value="BLL4564 PROTEIN"/>
    <property type="match status" value="1"/>
</dbReference>
<dbReference type="CDD" id="cd02233">
    <property type="entry name" value="cupin_HNL-like"/>
    <property type="match status" value="1"/>
</dbReference>
<dbReference type="Proteomes" id="UP000585363">
    <property type="component" value="Unassembled WGS sequence"/>
</dbReference>
<dbReference type="SUPFAM" id="SSF51182">
    <property type="entry name" value="RmlC-like cupins"/>
    <property type="match status" value="1"/>
</dbReference>
<feature type="chain" id="PRO_5032423071" evidence="1">
    <location>
        <begin position="22"/>
        <end position="173"/>
    </location>
</feature>
<feature type="signal peptide" evidence="1">
    <location>
        <begin position="1"/>
        <end position="21"/>
    </location>
</feature>
<reference evidence="3 4" key="2">
    <citation type="submission" date="2020-06" db="EMBL/GenBank/DDBJ databases">
        <title>Polyphasic characterization of a Rahnella strain isolated from tree sap.</title>
        <authorList>
            <person name="Kim I.S."/>
        </authorList>
    </citation>
    <scope>NUCLEOTIDE SEQUENCE [LARGE SCALE GENOMIC DNA]</scope>
    <source>
        <strain evidence="3 4">SAP-1</strain>
    </source>
</reference>
<dbReference type="Pfam" id="PF07883">
    <property type="entry name" value="Cupin_2"/>
    <property type="match status" value="1"/>
</dbReference>
<protein>
    <submittedName>
        <fullName evidence="3">Cupin domain-containing protein</fullName>
    </submittedName>
</protein>
<dbReference type="EMBL" id="JAADJU010000001">
    <property type="protein sequence ID" value="NMP25651.1"/>
    <property type="molecule type" value="Genomic_DNA"/>
</dbReference>
<proteinExistence type="predicted"/>
<accession>A0A848MEN6</accession>
<reference evidence="3 4" key="1">
    <citation type="submission" date="2020-01" db="EMBL/GenBank/DDBJ databases">
        <authorList>
            <person name="Lee S.D."/>
        </authorList>
    </citation>
    <scope>NUCLEOTIDE SEQUENCE [LARGE SCALE GENOMIC DNA]</scope>
    <source>
        <strain evidence="3 4">SAP-1</strain>
    </source>
</reference>
<keyword evidence="4" id="KW-1185">Reference proteome</keyword>
<dbReference type="InterPro" id="IPR047263">
    <property type="entry name" value="HNL-like_cupin"/>
</dbReference>
<evidence type="ECO:0000313" key="3">
    <source>
        <dbReference type="EMBL" id="NMP25651.1"/>
    </source>
</evidence>
<sequence length="173" mass="18673">MSRITSASFFLTLAASFSTLAANSDISYAVSAKPVKENVIISKNGSRPWVTGAESNFTGTVRIEPLFTQPKSPVRTTVGHVNFEPGARSAWHTHPLGQTLVITSGSGWTQEWGGERKTVHAGDIIHCPPGVKHWHGATASTGMSHLAIQEGTPEGKNVEWMEKVSDQQYSNES</sequence>
<dbReference type="RefSeq" id="WP_169401335.1">
    <property type="nucleotide sequence ID" value="NZ_JAADJU010000001.1"/>
</dbReference>
<dbReference type="AlphaFoldDB" id="A0A848MEN6"/>
<keyword evidence="1" id="KW-0732">Signal</keyword>
<dbReference type="Gene3D" id="2.60.120.10">
    <property type="entry name" value="Jelly Rolls"/>
    <property type="match status" value="1"/>
</dbReference>
<gene>
    <name evidence="3" type="ORF">GW590_01980</name>
</gene>
<evidence type="ECO:0000259" key="2">
    <source>
        <dbReference type="Pfam" id="PF07883"/>
    </source>
</evidence>
<feature type="domain" description="Cupin type-2" evidence="2">
    <location>
        <begin position="80"/>
        <end position="143"/>
    </location>
</feature>
<evidence type="ECO:0000256" key="1">
    <source>
        <dbReference type="SAM" id="SignalP"/>
    </source>
</evidence>
<name>A0A848MEN6_9GAMM</name>
<dbReference type="InterPro" id="IPR011051">
    <property type="entry name" value="RmlC_Cupin_sf"/>
</dbReference>
<organism evidence="3 4">
    <name type="scientific">Rouxiella aceris</name>
    <dbReference type="NCBI Taxonomy" id="2703884"/>
    <lineage>
        <taxon>Bacteria</taxon>
        <taxon>Pseudomonadati</taxon>
        <taxon>Pseudomonadota</taxon>
        <taxon>Gammaproteobacteria</taxon>
        <taxon>Enterobacterales</taxon>
        <taxon>Yersiniaceae</taxon>
        <taxon>Rouxiella</taxon>
    </lineage>
</organism>
<dbReference type="PANTHER" id="PTHR43698">
    <property type="entry name" value="RIBD C-TERMINAL DOMAIN CONTAINING PROTEIN"/>
    <property type="match status" value="1"/>
</dbReference>
<dbReference type="InterPro" id="IPR014710">
    <property type="entry name" value="RmlC-like_jellyroll"/>
</dbReference>
<dbReference type="InterPro" id="IPR013096">
    <property type="entry name" value="Cupin_2"/>
</dbReference>
<comment type="caution">
    <text evidence="3">The sequence shown here is derived from an EMBL/GenBank/DDBJ whole genome shotgun (WGS) entry which is preliminary data.</text>
</comment>